<evidence type="ECO:0000256" key="1">
    <source>
        <dbReference type="SAM" id="Phobius"/>
    </source>
</evidence>
<accession>A0A2A2G735</accession>
<keyword evidence="1" id="KW-1133">Transmembrane helix</keyword>
<name>A0A2A2G735_9BACT</name>
<gene>
    <name evidence="2" type="ORF">CK503_15715</name>
</gene>
<feature type="transmembrane region" description="Helical" evidence="1">
    <location>
        <begin position="32"/>
        <end position="50"/>
    </location>
</feature>
<keyword evidence="1" id="KW-0812">Transmembrane</keyword>
<dbReference type="Proteomes" id="UP000218831">
    <property type="component" value="Unassembled WGS sequence"/>
</dbReference>
<reference evidence="2 3" key="1">
    <citation type="submission" date="2017-08" db="EMBL/GenBank/DDBJ databases">
        <title>Aliifodinibius alkalisoli sp. nov., isolated from saline alkaline soil.</title>
        <authorList>
            <person name="Liu D."/>
            <person name="Zhang G."/>
        </authorList>
    </citation>
    <scope>NUCLEOTIDE SEQUENCE [LARGE SCALE GENOMIC DNA]</scope>
    <source>
        <strain evidence="2 3">WN023</strain>
    </source>
</reference>
<keyword evidence="3" id="KW-1185">Reference proteome</keyword>
<proteinExistence type="predicted"/>
<organism evidence="2 3">
    <name type="scientific">Fodinibius salipaludis</name>
    <dbReference type="NCBI Taxonomy" id="2032627"/>
    <lineage>
        <taxon>Bacteria</taxon>
        <taxon>Pseudomonadati</taxon>
        <taxon>Balneolota</taxon>
        <taxon>Balneolia</taxon>
        <taxon>Balneolales</taxon>
        <taxon>Balneolaceae</taxon>
        <taxon>Fodinibius</taxon>
    </lineage>
</organism>
<feature type="transmembrane region" description="Helical" evidence="1">
    <location>
        <begin position="6"/>
        <end position="25"/>
    </location>
</feature>
<dbReference type="AlphaFoldDB" id="A0A2A2G735"/>
<sequence length="69" mass="7927">MDFIGGLLVDLSLLGGILLFIMSLFKKYREYRYKMIILGLVLIVIWWVFIDTASLQEAFQQGKEVAQGI</sequence>
<dbReference type="EMBL" id="NSKE01000018">
    <property type="protein sequence ID" value="PAU92637.1"/>
    <property type="molecule type" value="Genomic_DNA"/>
</dbReference>
<comment type="caution">
    <text evidence="2">The sequence shown here is derived from an EMBL/GenBank/DDBJ whole genome shotgun (WGS) entry which is preliminary data.</text>
</comment>
<keyword evidence="1" id="KW-0472">Membrane</keyword>
<evidence type="ECO:0000313" key="3">
    <source>
        <dbReference type="Proteomes" id="UP000218831"/>
    </source>
</evidence>
<evidence type="ECO:0000313" key="2">
    <source>
        <dbReference type="EMBL" id="PAU92637.1"/>
    </source>
</evidence>
<dbReference type="RefSeq" id="WP_095607788.1">
    <property type="nucleotide sequence ID" value="NZ_NSKE01000018.1"/>
</dbReference>
<protein>
    <submittedName>
        <fullName evidence="2">Uncharacterized protein</fullName>
    </submittedName>
</protein>